<comment type="caution">
    <text evidence="1">The sequence shown here is derived from an EMBL/GenBank/DDBJ whole genome shotgun (WGS) entry which is preliminary data.</text>
</comment>
<dbReference type="RefSeq" id="WP_380752139.1">
    <property type="nucleotide sequence ID" value="NZ_JBHULT010000009.1"/>
</dbReference>
<evidence type="ECO:0000313" key="1">
    <source>
        <dbReference type="EMBL" id="MFD2518293.1"/>
    </source>
</evidence>
<evidence type="ECO:0000313" key="2">
    <source>
        <dbReference type="Proteomes" id="UP001597468"/>
    </source>
</evidence>
<keyword evidence="2" id="KW-1185">Reference proteome</keyword>
<organism evidence="1 2">
    <name type="scientific">Salinimicrobium flavum</name>
    <dbReference type="NCBI Taxonomy" id="1737065"/>
    <lineage>
        <taxon>Bacteria</taxon>
        <taxon>Pseudomonadati</taxon>
        <taxon>Bacteroidota</taxon>
        <taxon>Flavobacteriia</taxon>
        <taxon>Flavobacteriales</taxon>
        <taxon>Flavobacteriaceae</taxon>
        <taxon>Salinimicrobium</taxon>
    </lineage>
</organism>
<dbReference type="EMBL" id="JBHULT010000009">
    <property type="protein sequence ID" value="MFD2518293.1"/>
    <property type="molecule type" value="Genomic_DNA"/>
</dbReference>
<protein>
    <recommendedName>
        <fullName evidence="3">YtkA-like</fullName>
    </recommendedName>
</protein>
<accession>A0ABW5IXT2</accession>
<evidence type="ECO:0008006" key="3">
    <source>
        <dbReference type="Google" id="ProtNLM"/>
    </source>
</evidence>
<proteinExistence type="predicted"/>
<gene>
    <name evidence="1" type="ORF">ACFSTG_10345</name>
</gene>
<sequence>MKTLKYFYTLIIIVTLFTGCSDDSDPVFEPNPVEGLEKIYEFTAEEYSLELYSDKLNLEVGYNEISVRIKDLANNEYLTNAEVSWMPLMHMETKEHSAPHSTLDNSESNSVYSGTIVFQMPGNETEYWDLELTFKINGKVITDTYEITVLQPNEDQKKLQVFLGNDDNKYILAYVNPKAPEIGINDFTAVLYKMENLMDFPLVENYSITVDPRMPGMDNHSSPNNQDLVYNATSELYEGKLSLTMTGYWKINLKLINDEGETIMGKDVSESNSESDLYFELEF</sequence>
<dbReference type="Proteomes" id="UP001597468">
    <property type="component" value="Unassembled WGS sequence"/>
</dbReference>
<reference evidence="2" key="1">
    <citation type="journal article" date="2019" name="Int. J. Syst. Evol. Microbiol.">
        <title>The Global Catalogue of Microorganisms (GCM) 10K type strain sequencing project: providing services to taxonomists for standard genome sequencing and annotation.</title>
        <authorList>
            <consortium name="The Broad Institute Genomics Platform"/>
            <consortium name="The Broad Institute Genome Sequencing Center for Infectious Disease"/>
            <person name="Wu L."/>
            <person name="Ma J."/>
        </authorList>
    </citation>
    <scope>NUCLEOTIDE SEQUENCE [LARGE SCALE GENOMIC DNA]</scope>
    <source>
        <strain evidence="2">KCTC 42585</strain>
    </source>
</reference>
<name>A0ABW5IXT2_9FLAO</name>
<dbReference type="PROSITE" id="PS51257">
    <property type="entry name" value="PROKAR_LIPOPROTEIN"/>
    <property type="match status" value="1"/>
</dbReference>